<sequence>MLDNEELPIGFTMELALHPEIMSHFSGLPQEKQNSVIDGAREISSRQDMHSYVMSIHDIY</sequence>
<dbReference type="RefSeq" id="WP_028529872.1">
    <property type="nucleotide sequence ID" value="NZ_CABLBR010000035.1"/>
</dbReference>
<reference evidence="1" key="1">
    <citation type="journal article" date="2022" name="Cell">
        <title>Design, construction, and in vivo augmentation of a complex gut microbiome.</title>
        <authorList>
            <person name="Cheng A.G."/>
            <person name="Ho P.Y."/>
            <person name="Aranda-Diaz A."/>
            <person name="Jain S."/>
            <person name="Yu F.B."/>
            <person name="Meng X."/>
            <person name="Wang M."/>
            <person name="Iakiviak M."/>
            <person name="Nagashima K."/>
            <person name="Zhao A."/>
            <person name="Murugkar P."/>
            <person name="Patil A."/>
            <person name="Atabakhsh K."/>
            <person name="Weakley A."/>
            <person name="Yan J."/>
            <person name="Brumbaugh A.R."/>
            <person name="Higginbottom S."/>
            <person name="Dimas A."/>
            <person name="Shiver A.L."/>
            <person name="Deutschbauer A."/>
            <person name="Neff N."/>
            <person name="Sonnenburg J.L."/>
            <person name="Huang K.C."/>
            <person name="Fischbach M.A."/>
        </authorList>
    </citation>
    <scope>NUCLEOTIDE SEQUENCE</scope>
    <source>
        <strain evidence="1">DSM 19829</strain>
    </source>
</reference>
<dbReference type="Proteomes" id="UP001060164">
    <property type="component" value="Chromosome"/>
</dbReference>
<keyword evidence="2" id="KW-1185">Reference proteome</keyword>
<protein>
    <submittedName>
        <fullName evidence="1">Uncharacterized protein</fullName>
    </submittedName>
</protein>
<evidence type="ECO:0000313" key="1">
    <source>
        <dbReference type="EMBL" id="UWP59304.1"/>
    </source>
</evidence>
<evidence type="ECO:0000313" key="2">
    <source>
        <dbReference type="Proteomes" id="UP001060164"/>
    </source>
</evidence>
<proteinExistence type="predicted"/>
<accession>A0ABY5VFE1</accession>
<gene>
    <name evidence="1" type="ORF">NQ502_18400</name>
</gene>
<organism evidence="1 2">
    <name type="scientific">Ruminococcus gauvreauii</name>
    <dbReference type="NCBI Taxonomy" id="438033"/>
    <lineage>
        <taxon>Bacteria</taxon>
        <taxon>Bacillati</taxon>
        <taxon>Bacillota</taxon>
        <taxon>Clostridia</taxon>
        <taxon>Eubacteriales</taxon>
        <taxon>Oscillospiraceae</taxon>
        <taxon>Ruminococcus</taxon>
    </lineage>
</organism>
<name>A0ABY5VFE1_9FIRM</name>
<dbReference type="EMBL" id="CP102290">
    <property type="protein sequence ID" value="UWP59304.1"/>
    <property type="molecule type" value="Genomic_DNA"/>
</dbReference>